<comment type="caution">
    <text evidence="1">The sequence shown here is derived from an EMBL/GenBank/DDBJ whole genome shotgun (WGS) entry which is preliminary data.</text>
</comment>
<keyword evidence="2" id="KW-1185">Reference proteome</keyword>
<reference evidence="1" key="1">
    <citation type="submission" date="2016-10" db="EMBL/GenBank/DDBJ databases">
        <authorList>
            <person name="Benchimol M."/>
            <person name="Almeida L.G."/>
            <person name="Vasconcelos A.T."/>
            <person name="Perreira-Neves A."/>
            <person name="Rosa I.A."/>
            <person name="Tasca T."/>
            <person name="Bogo M.R."/>
            <person name="de Souza W."/>
        </authorList>
    </citation>
    <scope>NUCLEOTIDE SEQUENCE [LARGE SCALE GENOMIC DNA]</scope>
    <source>
        <strain evidence="1">K</strain>
    </source>
</reference>
<dbReference type="Proteomes" id="UP000179807">
    <property type="component" value="Unassembled WGS sequence"/>
</dbReference>
<protein>
    <submittedName>
        <fullName evidence="1">Uncharacterized protein</fullName>
    </submittedName>
</protein>
<gene>
    <name evidence="1" type="ORF">TRFO_13278</name>
</gene>
<sequence>MFLFIVFLRYDIKQSRHGSQKRNTDVSELDMELKSLYHSSLRKRINKNLRYKTQQKYQKGIIRQLGFDETKQKLDTLLDLLQIDQEQFLKMYSKNILNRFNSHKYRKSSRNDLGSFWPVINQKYQFGEKPIKLTEEQERDAQRNPLFGFASYPLFPFVQQIMYD</sequence>
<dbReference type="RefSeq" id="XP_068369409.1">
    <property type="nucleotide sequence ID" value="XM_068497145.1"/>
</dbReference>
<dbReference type="AlphaFoldDB" id="A0A1J4KYD6"/>
<evidence type="ECO:0000313" key="1">
    <source>
        <dbReference type="EMBL" id="OHT16273.1"/>
    </source>
</evidence>
<proteinExistence type="predicted"/>
<organism evidence="1 2">
    <name type="scientific">Tritrichomonas foetus</name>
    <dbReference type="NCBI Taxonomy" id="1144522"/>
    <lineage>
        <taxon>Eukaryota</taxon>
        <taxon>Metamonada</taxon>
        <taxon>Parabasalia</taxon>
        <taxon>Tritrichomonadida</taxon>
        <taxon>Tritrichomonadidae</taxon>
        <taxon>Tritrichomonas</taxon>
    </lineage>
</organism>
<evidence type="ECO:0000313" key="2">
    <source>
        <dbReference type="Proteomes" id="UP000179807"/>
    </source>
</evidence>
<dbReference type="EMBL" id="MLAK01000123">
    <property type="protein sequence ID" value="OHT16273.1"/>
    <property type="molecule type" value="Genomic_DNA"/>
</dbReference>
<dbReference type="VEuPathDB" id="TrichDB:TRFO_13278"/>
<name>A0A1J4KYD6_9EUKA</name>
<accession>A0A1J4KYD6</accession>
<dbReference type="GeneID" id="94831849"/>